<accession>A0AAU9JMY3</accession>
<name>A0AAU9JMY3_9CILI</name>
<protein>
    <submittedName>
        <fullName evidence="1">Uncharacterized protein</fullName>
    </submittedName>
</protein>
<reference evidence="1" key="1">
    <citation type="submission" date="2021-09" db="EMBL/GenBank/DDBJ databases">
        <authorList>
            <consortium name="AG Swart"/>
            <person name="Singh M."/>
            <person name="Singh A."/>
            <person name="Seah K."/>
            <person name="Emmerich C."/>
        </authorList>
    </citation>
    <scope>NUCLEOTIDE SEQUENCE</scope>
    <source>
        <strain evidence="1">ATCC30299</strain>
    </source>
</reference>
<sequence>MDIALRLKHSHFRSVIIRGIVLYRSPTQGIWKVFIKEHKFNYDYAEEIDKYFSSSNGGILSQSSVLCRDNCRIDSTEKARDKLGGNNIDDLIEKIINKDPSLANIDKTYEEETLKRKTDPGAEGTKFFRGG</sequence>
<evidence type="ECO:0000313" key="2">
    <source>
        <dbReference type="Proteomes" id="UP001162131"/>
    </source>
</evidence>
<gene>
    <name evidence="1" type="ORF">BSTOLATCC_MIC40890</name>
</gene>
<dbReference type="Proteomes" id="UP001162131">
    <property type="component" value="Unassembled WGS sequence"/>
</dbReference>
<evidence type="ECO:0000313" key="1">
    <source>
        <dbReference type="EMBL" id="CAG9326464.1"/>
    </source>
</evidence>
<comment type="caution">
    <text evidence="1">The sequence shown here is derived from an EMBL/GenBank/DDBJ whole genome shotgun (WGS) entry which is preliminary data.</text>
</comment>
<keyword evidence="2" id="KW-1185">Reference proteome</keyword>
<dbReference type="EMBL" id="CAJZBQ010000040">
    <property type="protein sequence ID" value="CAG9326464.1"/>
    <property type="molecule type" value="Genomic_DNA"/>
</dbReference>
<organism evidence="1 2">
    <name type="scientific">Blepharisma stoltei</name>
    <dbReference type="NCBI Taxonomy" id="1481888"/>
    <lineage>
        <taxon>Eukaryota</taxon>
        <taxon>Sar</taxon>
        <taxon>Alveolata</taxon>
        <taxon>Ciliophora</taxon>
        <taxon>Postciliodesmatophora</taxon>
        <taxon>Heterotrichea</taxon>
        <taxon>Heterotrichida</taxon>
        <taxon>Blepharismidae</taxon>
        <taxon>Blepharisma</taxon>
    </lineage>
</organism>
<dbReference type="AlphaFoldDB" id="A0AAU9JMY3"/>
<proteinExistence type="predicted"/>